<sequence>MCASLCSLLFPFSPLCSPPAVLQACRGSVTPSRVEMQRCPCLLSHANPKHSSLSLISIVSLQKLVSRIRIVKTVAINLLTSTDPS</sequence>
<evidence type="ECO:0000256" key="1">
    <source>
        <dbReference type="SAM" id="SignalP"/>
    </source>
</evidence>
<reference evidence="2 3" key="1">
    <citation type="submission" date="2019-05" db="EMBL/GenBank/DDBJ databases">
        <title>Another draft genome of Portunus trituberculatus and its Hox gene families provides insights of decapod evolution.</title>
        <authorList>
            <person name="Jeong J.-H."/>
            <person name="Song I."/>
            <person name="Kim S."/>
            <person name="Choi T."/>
            <person name="Kim D."/>
            <person name="Ryu S."/>
            <person name="Kim W."/>
        </authorList>
    </citation>
    <scope>NUCLEOTIDE SEQUENCE [LARGE SCALE GENOMIC DNA]</scope>
    <source>
        <tissue evidence="2">Muscle</tissue>
    </source>
</reference>
<dbReference type="EMBL" id="VSRR010002336">
    <property type="protein sequence ID" value="MPC30904.1"/>
    <property type="molecule type" value="Genomic_DNA"/>
</dbReference>
<dbReference type="AlphaFoldDB" id="A0A5B7EDP4"/>
<name>A0A5B7EDP4_PORTR</name>
<evidence type="ECO:0000313" key="3">
    <source>
        <dbReference type="Proteomes" id="UP000324222"/>
    </source>
</evidence>
<accession>A0A5B7EDP4</accession>
<dbReference type="Proteomes" id="UP000324222">
    <property type="component" value="Unassembled WGS sequence"/>
</dbReference>
<feature type="signal peptide" evidence="1">
    <location>
        <begin position="1"/>
        <end position="16"/>
    </location>
</feature>
<evidence type="ECO:0008006" key="4">
    <source>
        <dbReference type="Google" id="ProtNLM"/>
    </source>
</evidence>
<feature type="chain" id="PRO_5023113993" description="Secreted protein" evidence="1">
    <location>
        <begin position="17"/>
        <end position="85"/>
    </location>
</feature>
<keyword evidence="1" id="KW-0732">Signal</keyword>
<proteinExistence type="predicted"/>
<comment type="caution">
    <text evidence="2">The sequence shown here is derived from an EMBL/GenBank/DDBJ whole genome shotgun (WGS) entry which is preliminary data.</text>
</comment>
<evidence type="ECO:0000313" key="2">
    <source>
        <dbReference type="EMBL" id="MPC30904.1"/>
    </source>
</evidence>
<keyword evidence="3" id="KW-1185">Reference proteome</keyword>
<gene>
    <name evidence="2" type="ORF">E2C01_024177</name>
</gene>
<protein>
    <recommendedName>
        <fullName evidence="4">Secreted protein</fullName>
    </recommendedName>
</protein>
<organism evidence="2 3">
    <name type="scientific">Portunus trituberculatus</name>
    <name type="common">Swimming crab</name>
    <name type="synonym">Neptunus trituberculatus</name>
    <dbReference type="NCBI Taxonomy" id="210409"/>
    <lineage>
        <taxon>Eukaryota</taxon>
        <taxon>Metazoa</taxon>
        <taxon>Ecdysozoa</taxon>
        <taxon>Arthropoda</taxon>
        <taxon>Crustacea</taxon>
        <taxon>Multicrustacea</taxon>
        <taxon>Malacostraca</taxon>
        <taxon>Eumalacostraca</taxon>
        <taxon>Eucarida</taxon>
        <taxon>Decapoda</taxon>
        <taxon>Pleocyemata</taxon>
        <taxon>Brachyura</taxon>
        <taxon>Eubrachyura</taxon>
        <taxon>Portunoidea</taxon>
        <taxon>Portunidae</taxon>
        <taxon>Portuninae</taxon>
        <taxon>Portunus</taxon>
    </lineage>
</organism>